<sequence>MQRKSQIQRCLFGDTRFEEREEYLEFQYKFLIVLILAVVATVLFFLGALLLVERDVAPLRYLALVANIVVSLSVWLMLRGHKERFATAAWTMEAVCFAVCTSALVLVPNDALRVVWLFINVPCVYILLGQRAGAFVTACSILLLALGNPYFVAPYTGTELVGGIMGLGLLAFLFHIYRARSLSFYWRLQASKERLRDLATTDALTGLLNARAYHERCNQVLVSTRRRGAPWAVLFIDLDHFKSINDRHGHAAGDIVLQSVAQALAGGVRGSDIVARIGGEEFSVFLPDTDAKGAQVLAESLRETVEALLPDIGPERLRVTASIGVASGLHAGHTVEDIQRMADQAMYEAKAQGRNRVTVFRRLDHPPGTA</sequence>
<dbReference type="RefSeq" id="WP_345062754.1">
    <property type="nucleotide sequence ID" value="NZ_BAABEX010000008.1"/>
</dbReference>
<accession>A0ABP8L671</accession>
<feature type="transmembrane region" description="Helical" evidence="3">
    <location>
        <begin position="159"/>
        <end position="177"/>
    </location>
</feature>
<comment type="caution">
    <text evidence="5">The sequence shown here is derived from an EMBL/GenBank/DDBJ whole genome shotgun (WGS) entry which is preliminary data.</text>
</comment>
<dbReference type="InterPro" id="IPR050469">
    <property type="entry name" value="Diguanylate_Cyclase"/>
</dbReference>
<feature type="transmembrane region" description="Helical" evidence="3">
    <location>
        <begin position="135"/>
        <end position="153"/>
    </location>
</feature>
<proteinExistence type="predicted"/>
<protein>
    <recommendedName>
        <fullName evidence="1">diguanylate cyclase</fullName>
        <ecNumber evidence="1">2.7.7.65</ecNumber>
    </recommendedName>
</protein>
<dbReference type="EC" id="2.7.7.65" evidence="1"/>
<keyword evidence="3" id="KW-1133">Transmembrane helix</keyword>
<dbReference type="SMART" id="SM00267">
    <property type="entry name" value="GGDEF"/>
    <property type="match status" value="1"/>
</dbReference>
<dbReference type="PANTHER" id="PTHR45138:SF9">
    <property type="entry name" value="DIGUANYLATE CYCLASE DGCM-RELATED"/>
    <property type="match status" value="1"/>
</dbReference>
<dbReference type="SUPFAM" id="SSF55073">
    <property type="entry name" value="Nucleotide cyclase"/>
    <property type="match status" value="1"/>
</dbReference>
<dbReference type="Pfam" id="PF00990">
    <property type="entry name" value="GGDEF"/>
    <property type="match status" value="1"/>
</dbReference>
<keyword evidence="3" id="KW-0812">Transmembrane</keyword>
<keyword evidence="3" id="KW-0472">Membrane</keyword>
<reference evidence="6" key="1">
    <citation type="journal article" date="2019" name="Int. J. Syst. Evol. Microbiol.">
        <title>The Global Catalogue of Microorganisms (GCM) 10K type strain sequencing project: providing services to taxonomists for standard genome sequencing and annotation.</title>
        <authorList>
            <consortium name="The Broad Institute Genomics Platform"/>
            <consortium name="The Broad Institute Genome Sequencing Center for Infectious Disease"/>
            <person name="Wu L."/>
            <person name="Ma J."/>
        </authorList>
    </citation>
    <scope>NUCLEOTIDE SEQUENCE [LARGE SCALE GENOMIC DNA]</scope>
    <source>
        <strain evidence="6">JCM 31890</strain>
    </source>
</reference>
<evidence type="ECO:0000256" key="3">
    <source>
        <dbReference type="SAM" id="Phobius"/>
    </source>
</evidence>
<dbReference type="PANTHER" id="PTHR45138">
    <property type="entry name" value="REGULATORY COMPONENTS OF SENSORY TRANSDUCTION SYSTEM"/>
    <property type="match status" value="1"/>
</dbReference>
<comment type="catalytic activity">
    <reaction evidence="2">
        <text>2 GTP = 3',3'-c-di-GMP + 2 diphosphate</text>
        <dbReference type="Rhea" id="RHEA:24898"/>
        <dbReference type="ChEBI" id="CHEBI:33019"/>
        <dbReference type="ChEBI" id="CHEBI:37565"/>
        <dbReference type="ChEBI" id="CHEBI:58805"/>
        <dbReference type="EC" id="2.7.7.65"/>
    </reaction>
</comment>
<dbReference type="InterPro" id="IPR000160">
    <property type="entry name" value="GGDEF_dom"/>
</dbReference>
<dbReference type="InterPro" id="IPR029787">
    <property type="entry name" value="Nucleotide_cyclase"/>
</dbReference>
<evidence type="ECO:0000313" key="6">
    <source>
        <dbReference type="Proteomes" id="UP001501788"/>
    </source>
</evidence>
<dbReference type="EMBL" id="BAABEX010000008">
    <property type="protein sequence ID" value="GAA4422988.1"/>
    <property type="molecule type" value="Genomic_DNA"/>
</dbReference>
<dbReference type="Gene3D" id="3.30.70.270">
    <property type="match status" value="1"/>
</dbReference>
<dbReference type="Proteomes" id="UP001501788">
    <property type="component" value="Unassembled WGS sequence"/>
</dbReference>
<evidence type="ECO:0000259" key="4">
    <source>
        <dbReference type="PROSITE" id="PS50887"/>
    </source>
</evidence>
<keyword evidence="6" id="KW-1185">Reference proteome</keyword>
<dbReference type="NCBIfam" id="TIGR00254">
    <property type="entry name" value="GGDEF"/>
    <property type="match status" value="1"/>
</dbReference>
<dbReference type="InterPro" id="IPR043128">
    <property type="entry name" value="Rev_trsase/Diguanyl_cyclase"/>
</dbReference>
<feature type="domain" description="GGDEF" evidence="4">
    <location>
        <begin position="229"/>
        <end position="362"/>
    </location>
</feature>
<gene>
    <name evidence="5" type="ORF">GCM10023090_14720</name>
</gene>
<evidence type="ECO:0000313" key="5">
    <source>
        <dbReference type="EMBL" id="GAA4422988.1"/>
    </source>
</evidence>
<name>A0ABP8L671_9BURK</name>
<evidence type="ECO:0000256" key="1">
    <source>
        <dbReference type="ARBA" id="ARBA00012528"/>
    </source>
</evidence>
<feature type="transmembrane region" description="Helical" evidence="3">
    <location>
        <begin position="58"/>
        <end position="78"/>
    </location>
</feature>
<feature type="transmembrane region" description="Helical" evidence="3">
    <location>
        <begin position="85"/>
        <end position="105"/>
    </location>
</feature>
<feature type="transmembrane region" description="Helical" evidence="3">
    <location>
        <begin position="30"/>
        <end position="52"/>
    </location>
</feature>
<dbReference type="PROSITE" id="PS50887">
    <property type="entry name" value="GGDEF"/>
    <property type="match status" value="1"/>
</dbReference>
<feature type="transmembrane region" description="Helical" evidence="3">
    <location>
        <begin position="111"/>
        <end position="128"/>
    </location>
</feature>
<dbReference type="CDD" id="cd01949">
    <property type="entry name" value="GGDEF"/>
    <property type="match status" value="1"/>
</dbReference>
<evidence type="ECO:0000256" key="2">
    <source>
        <dbReference type="ARBA" id="ARBA00034247"/>
    </source>
</evidence>
<organism evidence="5 6">
    <name type="scientific">Acidovorax lacteus</name>
    <dbReference type="NCBI Taxonomy" id="1924988"/>
    <lineage>
        <taxon>Bacteria</taxon>
        <taxon>Pseudomonadati</taxon>
        <taxon>Pseudomonadota</taxon>
        <taxon>Betaproteobacteria</taxon>
        <taxon>Burkholderiales</taxon>
        <taxon>Comamonadaceae</taxon>
        <taxon>Acidovorax</taxon>
    </lineage>
</organism>